<organism evidence="2 3">
    <name type="scientific">Glossina palpalis gambiensis</name>
    <dbReference type="NCBI Taxonomy" id="67801"/>
    <lineage>
        <taxon>Eukaryota</taxon>
        <taxon>Metazoa</taxon>
        <taxon>Ecdysozoa</taxon>
        <taxon>Arthropoda</taxon>
        <taxon>Hexapoda</taxon>
        <taxon>Insecta</taxon>
        <taxon>Pterygota</taxon>
        <taxon>Neoptera</taxon>
        <taxon>Endopterygota</taxon>
        <taxon>Diptera</taxon>
        <taxon>Brachycera</taxon>
        <taxon>Muscomorpha</taxon>
        <taxon>Hippoboscoidea</taxon>
        <taxon>Glossinidae</taxon>
        <taxon>Glossina</taxon>
    </lineage>
</organism>
<proteinExistence type="predicted"/>
<reference evidence="3" key="1">
    <citation type="submission" date="2015-01" db="EMBL/GenBank/DDBJ databases">
        <authorList>
            <person name="Aksoy S."/>
            <person name="Warren W."/>
            <person name="Wilson R.K."/>
        </authorList>
    </citation>
    <scope>NUCLEOTIDE SEQUENCE [LARGE SCALE GENOMIC DNA]</scope>
    <source>
        <strain evidence="3">IAEA</strain>
    </source>
</reference>
<dbReference type="EnsemblMetazoa" id="GPPI028697-RA">
    <property type="protein sequence ID" value="GPPI028697-PA"/>
    <property type="gene ID" value="GPPI028697"/>
</dbReference>
<dbReference type="Proteomes" id="UP000092460">
    <property type="component" value="Unassembled WGS sequence"/>
</dbReference>
<dbReference type="STRING" id="67801.A0A1B0BFW9"/>
<protein>
    <submittedName>
        <fullName evidence="2">Uncharacterized protein</fullName>
    </submittedName>
</protein>
<feature type="region of interest" description="Disordered" evidence="1">
    <location>
        <begin position="79"/>
        <end position="144"/>
    </location>
</feature>
<reference evidence="2" key="2">
    <citation type="submission" date="2020-05" db="UniProtKB">
        <authorList>
            <consortium name="EnsemblMetazoa"/>
        </authorList>
    </citation>
    <scope>IDENTIFICATION</scope>
    <source>
        <strain evidence="2">IAEA</strain>
    </source>
</reference>
<dbReference type="EMBL" id="JXJN01013670">
    <property type="status" value="NOT_ANNOTATED_CDS"/>
    <property type="molecule type" value="Genomic_DNA"/>
</dbReference>
<dbReference type="EMBL" id="JXJN01013669">
    <property type="status" value="NOT_ANNOTATED_CDS"/>
    <property type="molecule type" value="Genomic_DNA"/>
</dbReference>
<feature type="compositionally biased region" description="Gly residues" evidence="1">
    <location>
        <begin position="79"/>
        <end position="141"/>
    </location>
</feature>
<dbReference type="AlphaFoldDB" id="A0A1B0BFW9"/>
<dbReference type="VEuPathDB" id="VectorBase:GPPI028697"/>
<evidence type="ECO:0000256" key="1">
    <source>
        <dbReference type="SAM" id="MobiDB-lite"/>
    </source>
</evidence>
<sequence>FSFGKFILQLITSQPRNVSLRTEKGDEIVQSYNSSALVSTIKGLAVWIDRRVVEMKSLSLLILCVLIASCLGKAQLSGGGGGPTGGGGGGPNGGGGGGPNGGGGGGPNGGGGGGPNGGGGGGGPNGGGGGGPNGGGGGGGSNLRPGNDFKFCHINIMTITTTIDVKKKKTPQTFAQRHKLAADS</sequence>
<evidence type="ECO:0000313" key="3">
    <source>
        <dbReference type="Proteomes" id="UP000092460"/>
    </source>
</evidence>
<accession>A0A1B0BFW9</accession>
<keyword evidence="3" id="KW-1185">Reference proteome</keyword>
<evidence type="ECO:0000313" key="2">
    <source>
        <dbReference type="EnsemblMetazoa" id="GPPI028697-PA"/>
    </source>
</evidence>
<name>A0A1B0BFW9_9MUSC</name>